<sequence>MDQMQQISSKKAEDVGIDCNLAEQYAEIQRLRSWVRRAELERKGGPRRRTVRKHPGIDLAKHK</sequence>
<reference evidence="2 3" key="1">
    <citation type="submission" date="2014-03" db="EMBL/GenBank/DDBJ databases">
        <title>Bradyrhizobium valentinum sp. nov., isolated from effective nodules of Lupinus mariae-josephae, a lupine endemic of basic-lime soils in Eastern Spain.</title>
        <authorList>
            <person name="Duran D."/>
            <person name="Rey L."/>
            <person name="Navarro A."/>
            <person name="Busquets A."/>
            <person name="Imperial J."/>
            <person name="Ruiz-Argueso T."/>
        </authorList>
    </citation>
    <scope>NUCLEOTIDE SEQUENCE [LARGE SCALE GENOMIC DNA]</scope>
    <source>
        <strain evidence="2 3">LmjM3</strain>
    </source>
</reference>
<evidence type="ECO:0000313" key="2">
    <source>
        <dbReference type="EMBL" id="KRR03117.1"/>
    </source>
</evidence>
<feature type="region of interest" description="Disordered" evidence="1">
    <location>
        <begin position="42"/>
        <end position="63"/>
    </location>
</feature>
<evidence type="ECO:0000313" key="3">
    <source>
        <dbReference type="Proteomes" id="UP000051913"/>
    </source>
</evidence>
<comment type="caution">
    <text evidence="2">The sequence shown here is derived from an EMBL/GenBank/DDBJ whole genome shotgun (WGS) entry which is preliminary data.</text>
</comment>
<dbReference type="EMBL" id="LLXX01000143">
    <property type="protein sequence ID" value="KRR03117.1"/>
    <property type="molecule type" value="Genomic_DNA"/>
</dbReference>
<gene>
    <name evidence="2" type="ORF">CP49_03995</name>
</gene>
<dbReference type="AlphaFoldDB" id="A0A0R3M8W9"/>
<organism evidence="2 3">
    <name type="scientific">Bradyrhizobium valentinum</name>
    <dbReference type="NCBI Taxonomy" id="1518501"/>
    <lineage>
        <taxon>Bacteria</taxon>
        <taxon>Pseudomonadati</taxon>
        <taxon>Pseudomonadota</taxon>
        <taxon>Alphaproteobacteria</taxon>
        <taxon>Hyphomicrobiales</taxon>
        <taxon>Nitrobacteraceae</taxon>
        <taxon>Bradyrhizobium</taxon>
    </lineage>
</organism>
<proteinExistence type="predicted"/>
<feature type="compositionally biased region" description="Basic residues" evidence="1">
    <location>
        <begin position="45"/>
        <end position="54"/>
    </location>
</feature>
<keyword evidence="3" id="KW-1185">Reference proteome</keyword>
<dbReference type="Proteomes" id="UP000051913">
    <property type="component" value="Unassembled WGS sequence"/>
</dbReference>
<accession>A0A0R3M8W9</accession>
<protein>
    <submittedName>
        <fullName evidence="2">Uncharacterized protein</fullName>
    </submittedName>
</protein>
<evidence type="ECO:0000256" key="1">
    <source>
        <dbReference type="SAM" id="MobiDB-lite"/>
    </source>
</evidence>
<name>A0A0R3M8W9_9BRAD</name>